<keyword evidence="2 4" id="KW-0472">Membrane</keyword>
<evidence type="ECO:0000256" key="3">
    <source>
        <dbReference type="SAM" id="MobiDB-lite"/>
    </source>
</evidence>
<comment type="subcellular location">
    <subcellularLocation>
        <location evidence="1">Membrane</location>
    </subcellularLocation>
</comment>
<evidence type="ECO:0000313" key="5">
    <source>
        <dbReference type="EMBL" id="OBJ87521.1"/>
    </source>
</evidence>
<evidence type="ECO:0000256" key="1">
    <source>
        <dbReference type="ARBA" id="ARBA00004370"/>
    </source>
</evidence>
<evidence type="ECO:0008006" key="7">
    <source>
        <dbReference type="Google" id="ProtNLM"/>
    </source>
</evidence>
<keyword evidence="4" id="KW-1133">Transmembrane helix</keyword>
<evidence type="ECO:0000313" key="6">
    <source>
        <dbReference type="Proteomes" id="UP000093925"/>
    </source>
</evidence>
<dbReference type="PANTHER" id="PTHR37042:SF4">
    <property type="entry name" value="OUTER MEMBRANE PROTEIN RV1973"/>
    <property type="match status" value="1"/>
</dbReference>
<proteinExistence type="predicted"/>
<dbReference type="GO" id="GO:0016020">
    <property type="term" value="C:membrane"/>
    <property type="evidence" value="ECO:0007669"/>
    <property type="project" value="UniProtKB-SubCell"/>
</dbReference>
<feature type="compositionally biased region" description="Acidic residues" evidence="3">
    <location>
        <begin position="17"/>
        <end position="31"/>
    </location>
</feature>
<name>A0A1A3KUB0_MYCAS</name>
<sequence length="216" mass="23146">MNIEQDSSVDTAGEHDDSTDDSSEAPTPDEADAPRGLQRPARATPRKAVGRWTRRCLAKWRSILATALVVATVGAAAGLFFLQYRPDQQLSDAAARQAVQAASDGAVALLSYSVDTLDRDFAAAKSRLTGNFLAYYSKFSEQIAAGAMQGQLTTTAKVIRAAISDLHPESAIVLVFVNQTTTSKRKPEPIEAHSSILVKLTKINGSWLIANFDPVG</sequence>
<dbReference type="RefSeq" id="WP_036365084.1">
    <property type="nucleotide sequence ID" value="NZ_LZKS01000021.1"/>
</dbReference>
<dbReference type="PANTHER" id="PTHR37042">
    <property type="entry name" value="OUTER MEMBRANE PROTEIN RV1973"/>
    <property type="match status" value="1"/>
</dbReference>
<accession>A0A1A3KUB0</accession>
<keyword evidence="4" id="KW-0812">Transmembrane</keyword>
<gene>
    <name evidence="5" type="ORF">A5640_07205</name>
</gene>
<feature type="region of interest" description="Disordered" evidence="3">
    <location>
        <begin position="1"/>
        <end position="47"/>
    </location>
</feature>
<dbReference type="EMBL" id="LZLM01000045">
    <property type="protein sequence ID" value="OBJ87521.1"/>
    <property type="molecule type" value="Genomic_DNA"/>
</dbReference>
<dbReference type="AlphaFoldDB" id="A0A1A3KUB0"/>
<dbReference type="GeneID" id="61214621"/>
<evidence type="ECO:0000256" key="4">
    <source>
        <dbReference type="SAM" id="Phobius"/>
    </source>
</evidence>
<feature type="transmembrane region" description="Helical" evidence="4">
    <location>
        <begin position="63"/>
        <end position="82"/>
    </location>
</feature>
<feature type="compositionally biased region" description="Polar residues" evidence="3">
    <location>
        <begin position="1"/>
        <end position="10"/>
    </location>
</feature>
<dbReference type="Proteomes" id="UP000093925">
    <property type="component" value="Unassembled WGS sequence"/>
</dbReference>
<protein>
    <recommendedName>
        <fullName evidence="7">Twin-arginine translocation pathway signal</fullName>
    </recommendedName>
</protein>
<evidence type="ECO:0000256" key="2">
    <source>
        <dbReference type="ARBA" id="ARBA00023136"/>
    </source>
</evidence>
<organism evidence="5 6">
    <name type="scientific">Mycobacterium asiaticum</name>
    <dbReference type="NCBI Taxonomy" id="1790"/>
    <lineage>
        <taxon>Bacteria</taxon>
        <taxon>Bacillati</taxon>
        <taxon>Actinomycetota</taxon>
        <taxon>Actinomycetes</taxon>
        <taxon>Mycobacteriales</taxon>
        <taxon>Mycobacteriaceae</taxon>
        <taxon>Mycobacterium</taxon>
    </lineage>
</organism>
<comment type="caution">
    <text evidence="5">The sequence shown here is derived from an EMBL/GenBank/DDBJ whole genome shotgun (WGS) entry which is preliminary data.</text>
</comment>
<reference evidence="5 6" key="1">
    <citation type="submission" date="2016-06" db="EMBL/GenBank/DDBJ databases">
        <authorList>
            <person name="Kjaerup R.B."/>
            <person name="Dalgaard T.S."/>
            <person name="Juul-Madsen H.R."/>
        </authorList>
    </citation>
    <scope>NUCLEOTIDE SEQUENCE [LARGE SCALE GENOMIC DNA]</scope>
    <source>
        <strain evidence="5 6">1276495.2</strain>
    </source>
</reference>